<keyword evidence="2" id="KW-1185">Reference proteome</keyword>
<evidence type="ECO:0000313" key="1">
    <source>
        <dbReference type="EMBL" id="TDD40804.1"/>
    </source>
</evidence>
<reference evidence="1 2" key="1">
    <citation type="submission" date="2019-03" db="EMBL/GenBank/DDBJ databases">
        <title>Draft genome sequences of novel Actinobacteria.</title>
        <authorList>
            <person name="Sahin N."/>
            <person name="Ay H."/>
            <person name="Saygin H."/>
        </authorList>
    </citation>
    <scope>NUCLEOTIDE SEQUENCE [LARGE SCALE GENOMIC DNA]</scope>
    <source>
        <strain evidence="1 2">CH32</strain>
    </source>
</reference>
<accession>A0A4R4YAF6</accession>
<dbReference type="EMBL" id="SMKQ01000154">
    <property type="protein sequence ID" value="TDD40804.1"/>
    <property type="molecule type" value="Genomic_DNA"/>
</dbReference>
<protein>
    <submittedName>
        <fullName evidence="1">Uncharacterized protein</fullName>
    </submittedName>
</protein>
<comment type="caution">
    <text evidence="1">The sequence shown here is derived from an EMBL/GenBank/DDBJ whole genome shotgun (WGS) entry which is preliminary data.</text>
</comment>
<dbReference type="Proteomes" id="UP000295302">
    <property type="component" value="Unassembled WGS sequence"/>
</dbReference>
<dbReference type="RefSeq" id="WP_132619089.1">
    <property type="nucleotide sequence ID" value="NZ_SMKQ01000154.1"/>
</dbReference>
<gene>
    <name evidence="1" type="ORF">E1286_33935</name>
</gene>
<name>A0A4R4YAF6_9ACTN</name>
<organism evidence="1 2">
    <name type="scientific">Nonomuraea terrae</name>
    <dbReference type="NCBI Taxonomy" id="2530383"/>
    <lineage>
        <taxon>Bacteria</taxon>
        <taxon>Bacillati</taxon>
        <taxon>Actinomycetota</taxon>
        <taxon>Actinomycetes</taxon>
        <taxon>Streptosporangiales</taxon>
        <taxon>Streptosporangiaceae</taxon>
        <taxon>Nonomuraea</taxon>
    </lineage>
</organism>
<proteinExistence type="predicted"/>
<evidence type="ECO:0000313" key="2">
    <source>
        <dbReference type="Proteomes" id="UP000295302"/>
    </source>
</evidence>
<dbReference type="AlphaFoldDB" id="A0A4R4YAF6"/>
<sequence length="76" mass="7479">MDPDEQIRGGAVLLGDGAAEHGVPRRGAVVLGAVVILIRVGQSALVPGPAHLAEPDRDVGSVLPLGAVLRSGGAGP</sequence>